<dbReference type="AlphaFoldDB" id="A0A841KYR2"/>
<gene>
    <name evidence="2" type="ORF">HNQ80_004637</name>
</gene>
<dbReference type="SUPFAM" id="SSF53300">
    <property type="entry name" value="vWA-like"/>
    <property type="match status" value="2"/>
</dbReference>
<keyword evidence="3" id="KW-1185">Reference proteome</keyword>
<dbReference type="Proteomes" id="UP000579281">
    <property type="component" value="Unassembled WGS sequence"/>
</dbReference>
<evidence type="ECO:0000313" key="2">
    <source>
        <dbReference type="EMBL" id="MBB6218473.1"/>
    </source>
</evidence>
<evidence type="ECO:0000259" key="1">
    <source>
        <dbReference type="PROSITE" id="PS50234"/>
    </source>
</evidence>
<dbReference type="CDD" id="cd00198">
    <property type="entry name" value="vWFA"/>
    <property type="match status" value="1"/>
</dbReference>
<dbReference type="InterPro" id="IPR036465">
    <property type="entry name" value="vWFA_dom_sf"/>
</dbReference>
<dbReference type="Gene3D" id="3.40.50.410">
    <property type="entry name" value="von Willebrand factor, type A domain"/>
    <property type="match status" value="1"/>
</dbReference>
<comment type="caution">
    <text evidence="2">The sequence shown here is derived from an EMBL/GenBank/DDBJ whole genome shotgun (WGS) entry which is preliminary data.</text>
</comment>
<feature type="domain" description="VWFA" evidence="1">
    <location>
        <begin position="1"/>
        <end position="90"/>
    </location>
</feature>
<reference evidence="2 3" key="1">
    <citation type="submission" date="2020-08" db="EMBL/GenBank/DDBJ databases">
        <title>Genomic Encyclopedia of Type Strains, Phase IV (KMG-IV): sequencing the most valuable type-strain genomes for metagenomic binning, comparative biology and taxonomic classification.</title>
        <authorList>
            <person name="Goeker M."/>
        </authorList>
    </citation>
    <scope>NUCLEOTIDE SEQUENCE [LARGE SCALE GENOMIC DNA]</scope>
    <source>
        <strain evidence="2 3">DSM 103526</strain>
    </source>
</reference>
<dbReference type="Pfam" id="PF13519">
    <property type="entry name" value="VWA_2"/>
    <property type="match status" value="1"/>
</dbReference>
<evidence type="ECO:0000313" key="3">
    <source>
        <dbReference type="Proteomes" id="UP000579281"/>
    </source>
</evidence>
<name>A0A841KYR2_9FIRM</name>
<dbReference type="Pfam" id="PF00092">
    <property type="entry name" value="VWA"/>
    <property type="match status" value="1"/>
</dbReference>
<dbReference type="RefSeq" id="WP_184312971.1">
    <property type="nucleotide sequence ID" value="NZ_JACHEN010000039.1"/>
</dbReference>
<dbReference type="PROSITE" id="PS50234">
    <property type="entry name" value="VWFA"/>
    <property type="match status" value="2"/>
</dbReference>
<organism evidence="2 3">
    <name type="scientific">Anaerosolibacter carboniphilus</name>
    <dbReference type="NCBI Taxonomy" id="1417629"/>
    <lineage>
        <taxon>Bacteria</taxon>
        <taxon>Bacillati</taxon>
        <taxon>Bacillota</taxon>
        <taxon>Clostridia</taxon>
        <taxon>Peptostreptococcales</taxon>
        <taxon>Thermotaleaceae</taxon>
        <taxon>Anaerosolibacter</taxon>
    </lineage>
</organism>
<sequence length="242" mass="26514">MEIKQMIVVTDGKSNIGGNPVTAAAEAAKRGIVVNAIGIMEQKEEDHAFDEIREIARAGRGTWENTHVANLGQTMHHMTQRTVNKTIESIVGRQLKEMIGGNIDDIPPQARGQIIDYMDRLGEDIPIKCCVVMDCSGSMANKMGTARQSIIELMNSLQGRKGKSQIAIIAFPGEKGDFYRVICDFTENISEVKRTVYALKAGGNTPTAAAMNKAIDLMLDIHDISFEEIVDNNEPLLKDGII</sequence>
<protein>
    <submittedName>
        <fullName evidence="2">Ca-activated chloride channel family protein</fullName>
    </submittedName>
</protein>
<feature type="domain" description="VWFA" evidence="1">
    <location>
        <begin position="128"/>
        <end position="242"/>
    </location>
</feature>
<dbReference type="EMBL" id="JACHEN010000039">
    <property type="protein sequence ID" value="MBB6218473.1"/>
    <property type="molecule type" value="Genomic_DNA"/>
</dbReference>
<proteinExistence type="predicted"/>
<dbReference type="InterPro" id="IPR002035">
    <property type="entry name" value="VWF_A"/>
</dbReference>
<accession>A0A841KYR2</accession>